<gene>
    <name evidence="3" type="ORF">K8V08_09315</name>
</gene>
<organism evidence="3 4">
    <name type="scientific">Brevibacterium senegalense</name>
    <dbReference type="NCBI Taxonomy" id="1033736"/>
    <lineage>
        <taxon>Bacteria</taxon>
        <taxon>Bacillati</taxon>
        <taxon>Actinomycetota</taxon>
        <taxon>Actinomycetes</taxon>
        <taxon>Micrococcales</taxon>
        <taxon>Brevibacteriaceae</taxon>
        <taxon>Brevibacterium</taxon>
    </lineage>
</organism>
<sequence>MRGDGSSAAQRMVDRLRSLCRAGRTDEGSITPLTIGFASIALALILLAALITDMWLAHRKLFALADSAALAAAESFDPAPTEEPGILLTDDGVSTAAREYLNAVDVSPRYSDVRLVGSSPDGLSAHVDLRATYTPVLLSPFGTSWIELEASATVRGALRL</sequence>
<accession>A0A921SPC5</accession>
<protein>
    <submittedName>
        <fullName evidence="3">Pilus assembly protein TadG-related protein</fullName>
    </submittedName>
</protein>
<evidence type="ECO:0000313" key="4">
    <source>
        <dbReference type="Proteomes" id="UP000784435"/>
    </source>
</evidence>
<reference evidence="3" key="2">
    <citation type="submission" date="2021-09" db="EMBL/GenBank/DDBJ databases">
        <authorList>
            <person name="Gilroy R."/>
        </authorList>
    </citation>
    <scope>NUCLEOTIDE SEQUENCE</scope>
    <source>
        <strain evidence="3">ChiGjej5B5-7349</strain>
    </source>
</reference>
<name>A0A921SPC5_9MICO</name>
<dbReference type="Pfam" id="PF13400">
    <property type="entry name" value="Tad"/>
    <property type="match status" value="1"/>
</dbReference>
<feature type="domain" description="Putative Flp pilus-assembly TadG-like N-terminal" evidence="2">
    <location>
        <begin position="28"/>
        <end position="73"/>
    </location>
</feature>
<dbReference type="InterPro" id="IPR028087">
    <property type="entry name" value="Tad_N"/>
</dbReference>
<feature type="transmembrane region" description="Helical" evidence="1">
    <location>
        <begin position="33"/>
        <end position="51"/>
    </location>
</feature>
<evidence type="ECO:0000256" key="1">
    <source>
        <dbReference type="SAM" id="Phobius"/>
    </source>
</evidence>
<keyword evidence="1" id="KW-1133">Transmembrane helix</keyword>
<keyword evidence="1" id="KW-0472">Membrane</keyword>
<dbReference type="EMBL" id="DYUK01000199">
    <property type="protein sequence ID" value="HJG80594.1"/>
    <property type="molecule type" value="Genomic_DNA"/>
</dbReference>
<dbReference type="AlphaFoldDB" id="A0A921SPC5"/>
<keyword evidence="1" id="KW-0812">Transmembrane</keyword>
<proteinExistence type="predicted"/>
<reference evidence="3" key="1">
    <citation type="journal article" date="2021" name="PeerJ">
        <title>Extensive microbial diversity within the chicken gut microbiome revealed by metagenomics and culture.</title>
        <authorList>
            <person name="Gilroy R."/>
            <person name="Ravi A."/>
            <person name="Getino M."/>
            <person name="Pursley I."/>
            <person name="Horton D.L."/>
            <person name="Alikhan N.F."/>
            <person name="Baker D."/>
            <person name="Gharbi K."/>
            <person name="Hall N."/>
            <person name="Watson M."/>
            <person name="Adriaenssens E.M."/>
            <person name="Foster-Nyarko E."/>
            <person name="Jarju S."/>
            <person name="Secka A."/>
            <person name="Antonio M."/>
            <person name="Oren A."/>
            <person name="Chaudhuri R.R."/>
            <person name="La Ragione R."/>
            <person name="Hildebrand F."/>
            <person name="Pallen M.J."/>
        </authorList>
    </citation>
    <scope>NUCLEOTIDE SEQUENCE</scope>
    <source>
        <strain evidence="3">ChiGjej5B5-7349</strain>
    </source>
</reference>
<evidence type="ECO:0000313" key="3">
    <source>
        <dbReference type="EMBL" id="HJG80594.1"/>
    </source>
</evidence>
<comment type="caution">
    <text evidence="3">The sequence shown here is derived from an EMBL/GenBank/DDBJ whole genome shotgun (WGS) entry which is preliminary data.</text>
</comment>
<dbReference type="Proteomes" id="UP000784435">
    <property type="component" value="Unassembled WGS sequence"/>
</dbReference>
<evidence type="ECO:0000259" key="2">
    <source>
        <dbReference type="Pfam" id="PF13400"/>
    </source>
</evidence>